<dbReference type="GO" id="GO:0005524">
    <property type="term" value="F:ATP binding"/>
    <property type="evidence" value="ECO:0007669"/>
    <property type="project" value="UniProtKB-KW"/>
</dbReference>
<dbReference type="InterPro" id="IPR045076">
    <property type="entry name" value="MutS"/>
</dbReference>
<evidence type="ECO:0000259" key="6">
    <source>
        <dbReference type="PROSITE" id="PS00486"/>
    </source>
</evidence>
<evidence type="ECO:0000256" key="1">
    <source>
        <dbReference type="ARBA" id="ARBA00022741"/>
    </source>
</evidence>
<name>A0A4U5QBB4_POPAL</name>
<dbReference type="PANTHER" id="PTHR48466">
    <property type="entry name" value="OS10G0509000 PROTEIN-RELATED"/>
    <property type="match status" value="1"/>
</dbReference>
<dbReference type="GO" id="GO:0004519">
    <property type="term" value="F:endonuclease activity"/>
    <property type="evidence" value="ECO:0007669"/>
    <property type="project" value="InterPro"/>
</dbReference>
<feature type="coiled-coil region" evidence="4">
    <location>
        <begin position="242"/>
        <end position="269"/>
    </location>
</feature>
<dbReference type="InterPro" id="IPR005747">
    <property type="entry name" value="MutS2"/>
</dbReference>
<dbReference type="EMBL" id="RCHU01000328">
    <property type="protein sequence ID" value="TKS07342.1"/>
    <property type="molecule type" value="Genomic_DNA"/>
</dbReference>
<dbReference type="InterPro" id="IPR046893">
    <property type="entry name" value="MSSS"/>
</dbReference>
<organism evidence="7">
    <name type="scientific">Populus alba</name>
    <name type="common">White poplar</name>
    <dbReference type="NCBI Taxonomy" id="43335"/>
    <lineage>
        <taxon>Eukaryota</taxon>
        <taxon>Viridiplantae</taxon>
        <taxon>Streptophyta</taxon>
        <taxon>Embryophyta</taxon>
        <taxon>Tracheophyta</taxon>
        <taxon>Spermatophyta</taxon>
        <taxon>Magnoliopsida</taxon>
        <taxon>eudicotyledons</taxon>
        <taxon>Gunneridae</taxon>
        <taxon>Pentapetalae</taxon>
        <taxon>rosids</taxon>
        <taxon>fabids</taxon>
        <taxon>Malpighiales</taxon>
        <taxon>Salicaceae</taxon>
        <taxon>Saliceae</taxon>
        <taxon>Populus</taxon>
    </lineage>
</organism>
<evidence type="ECO:0000256" key="5">
    <source>
        <dbReference type="SAM" id="MobiDB-lite"/>
    </source>
</evidence>
<evidence type="ECO:0000256" key="3">
    <source>
        <dbReference type="ARBA" id="ARBA00023125"/>
    </source>
</evidence>
<protein>
    <recommendedName>
        <fullName evidence="6">DNA mismatch repair proteins mutS family domain-containing protein</fullName>
    </recommendedName>
</protein>
<gene>
    <name evidence="7" type="ORF">D5086_0000114080</name>
</gene>
<dbReference type="InterPro" id="IPR000432">
    <property type="entry name" value="DNA_mismatch_repair_MutS_C"/>
</dbReference>
<dbReference type="Gene3D" id="3.40.50.300">
    <property type="entry name" value="P-loop containing nucleotide triphosphate hydrolases"/>
    <property type="match status" value="1"/>
</dbReference>
<dbReference type="AlphaFoldDB" id="A0A4U5QBB4"/>
<dbReference type="PANTHER" id="PTHR48466:SF2">
    <property type="entry name" value="OS10G0509000 PROTEIN"/>
    <property type="match status" value="1"/>
</dbReference>
<dbReference type="GO" id="GO:0016887">
    <property type="term" value="F:ATP hydrolysis activity"/>
    <property type="evidence" value="ECO:0007669"/>
    <property type="project" value="InterPro"/>
</dbReference>
<evidence type="ECO:0000256" key="2">
    <source>
        <dbReference type="ARBA" id="ARBA00022840"/>
    </source>
</evidence>
<dbReference type="Pfam" id="PF20297">
    <property type="entry name" value="MSSS"/>
    <property type="match status" value="1"/>
</dbReference>
<evidence type="ECO:0000313" key="7">
    <source>
        <dbReference type="EMBL" id="TKS07342.1"/>
    </source>
</evidence>
<dbReference type="Pfam" id="PF00488">
    <property type="entry name" value="MutS_V"/>
    <property type="match status" value="1"/>
</dbReference>
<dbReference type="SUPFAM" id="SSF48334">
    <property type="entry name" value="DNA repair protein MutS, domain III"/>
    <property type="match status" value="1"/>
</dbReference>
<feature type="region of interest" description="Disordered" evidence="5">
    <location>
        <begin position="55"/>
        <end position="82"/>
    </location>
</feature>
<dbReference type="SUPFAM" id="SSF52540">
    <property type="entry name" value="P-loop containing nucleoside triphosphate hydrolases"/>
    <property type="match status" value="1"/>
</dbReference>
<keyword evidence="3" id="KW-0238">DNA-binding</keyword>
<dbReference type="GO" id="GO:0006298">
    <property type="term" value="P:mismatch repair"/>
    <property type="evidence" value="ECO:0007669"/>
    <property type="project" value="InterPro"/>
</dbReference>
<dbReference type="InterPro" id="IPR007696">
    <property type="entry name" value="DNA_mismatch_repair_MutS_core"/>
</dbReference>
<dbReference type="NCBIfam" id="TIGR01069">
    <property type="entry name" value="mutS2"/>
    <property type="match status" value="1"/>
</dbReference>
<comment type="caution">
    <text evidence="7">The sequence shown here is derived from an EMBL/GenBank/DDBJ whole genome shotgun (WGS) entry which is preliminary data.</text>
</comment>
<feature type="compositionally biased region" description="Polar residues" evidence="5">
    <location>
        <begin position="745"/>
        <end position="762"/>
    </location>
</feature>
<evidence type="ECO:0000256" key="4">
    <source>
        <dbReference type="SAM" id="Coils"/>
    </source>
</evidence>
<dbReference type="STRING" id="43335.A0A4U5QBB4"/>
<dbReference type="SMART" id="SM00533">
    <property type="entry name" value="MUTSd"/>
    <property type="match status" value="1"/>
</dbReference>
<accession>A0A4U5QBB4</accession>
<dbReference type="InterPro" id="IPR036187">
    <property type="entry name" value="DNA_mismatch_repair_MutS_sf"/>
</dbReference>
<reference evidence="7" key="1">
    <citation type="submission" date="2018-10" db="EMBL/GenBank/DDBJ databases">
        <title>Population genomic analysis revealed the cold adaptation of white poplar.</title>
        <authorList>
            <person name="Liu Y.-J."/>
        </authorList>
    </citation>
    <scope>NUCLEOTIDE SEQUENCE [LARGE SCALE GENOMIC DNA]</scope>
    <source>
        <strain evidence="7">PAL-ZL1</strain>
    </source>
</reference>
<dbReference type="InterPro" id="IPR027417">
    <property type="entry name" value="P-loop_NTPase"/>
</dbReference>
<feature type="compositionally biased region" description="Low complexity" evidence="5">
    <location>
        <begin position="57"/>
        <end position="69"/>
    </location>
</feature>
<dbReference type="FunFam" id="3.40.50.300:FF:001241">
    <property type="entry name" value="Endonuclease MutS2 isoform X1"/>
    <property type="match status" value="1"/>
</dbReference>
<dbReference type="SMART" id="SM00534">
    <property type="entry name" value="MUTSac"/>
    <property type="match status" value="1"/>
</dbReference>
<sequence length="1073" mass="118631">MPSATATAGVVFGSNWITLLTTPTRLLYFCHSAAAASDFPLTINITRRPRHRLRKNSCSFPSTSSPFPSILTEPDDGNQKKSVNDARYSSLRILEWDKLCDLVSSFATTSLGREACKERLWSLNHTYQHSLILLKETNAAVQMHNHGACRLDFSSINPLLVKSGLRNARRGGLPINANEAMAVAAILESAYFLQLNLKAAIKEDADWYNRFMPLSQLIMEMVINVSLVRVIKQVIDEDGSVKDSASSALKRARDQVQLLEKKLSQLMDSLIRNEMKETSFLEVSNIDGRWCINSGTGQLTSFNGLLLSSDSGTGRIIEPLSAVPLNDELQQARASVAKAEADVLLMLTEKMKKDLDDIEKVSDSVIQLDVINARATYSLFFRGASPSLYLSEKLDGSFSTETYLSENETLMASFPKEREWLLYMPKAYHPLMLQQHRQNVQKAKKEGSNAPDVSALEQAHPVPVDFFISHKTRVLTITGPNTGGKTICLKTVGLAAMMAKSGLHVLSSESVEIPWFDSVFADIGDEQSLSQSLSTFSGHLKQISDIRSQSTSQSLVLLDEVGAGTNPLEGAALGMSLLESFADSGALLTIATTHHGELKSLKYSNDAFENACMEFDEVNLKPTYKILWGVPGRSNAINISEKLGLPSVVVSNARELHGAASAEINEVIIDMERFKQDSQELLHEARHHLMLSKNLHEKLKLARRKIKEHGTEQRYRKMQQISEAASMARSILHKKVRQLRAHATQTFQPTADQKQMSTSDSRFTAEAKNGRPTESMSTSVVEINKQPSAAMTELPEVGDMVQVSSLGRKATVLRVDRSKEEILVQAGNMKLKLKLAEIRVRFVWQVRGSGIVGRSVDHYHFSLPVAPPPPPPPLLHITRSVQIRSGGNLDKKTKGRTSSFEQYLSSVSDELDPILLVALQISLKLPMDVFGKSILSAPANVVYLSTILGLDGPIPVHKCDCKCQNEHVLANMYRCSLTGLTHICDKNCNQRILYDNHSSLCRASGRIFPLSPAEDQAVRGVRRKLDDDNSNAPTDSCSFKRRRNAQFHPSPFERSFSAASPICSQVGDGMDMS</sequence>
<proteinExistence type="predicted"/>
<keyword evidence="4" id="KW-0175">Coiled coil</keyword>
<dbReference type="GO" id="GO:0045910">
    <property type="term" value="P:negative regulation of DNA recombination"/>
    <property type="evidence" value="ECO:0007669"/>
    <property type="project" value="InterPro"/>
</dbReference>
<feature type="domain" description="DNA mismatch repair proteins mutS family" evidence="6">
    <location>
        <begin position="554"/>
        <end position="570"/>
    </location>
</feature>
<dbReference type="PROSITE" id="PS00486">
    <property type="entry name" value="DNA_MISMATCH_REPAIR_2"/>
    <property type="match status" value="1"/>
</dbReference>
<feature type="region of interest" description="Disordered" evidence="5">
    <location>
        <begin position="745"/>
        <end position="779"/>
    </location>
</feature>
<dbReference type="GO" id="GO:0030983">
    <property type="term" value="F:mismatched DNA binding"/>
    <property type="evidence" value="ECO:0007669"/>
    <property type="project" value="InterPro"/>
</dbReference>
<keyword evidence="1" id="KW-0547">Nucleotide-binding</keyword>
<keyword evidence="2" id="KW-0067">ATP-binding</keyword>
<dbReference type="GO" id="GO:0140664">
    <property type="term" value="F:ATP-dependent DNA damage sensor activity"/>
    <property type="evidence" value="ECO:0007669"/>
    <property type="project" value="InterPro"/>
</dbReference>